<feature type="compositionally biased region" description="Basic and acidic residues" evidence="1">
    <location>
        <begin position="207"/>
        <end position="223"/>
    </location>
</feature>
<feature type="compositionally biased region" description="Low complexity" evidence="1">
    <location>
        <begin position="191"/>
        <end position="206"/>
    </location>
</feature>
<evidence type="ECO:0000256" key="1">
    <source>
        <dbReference type="SAM" id="MobiDB-lite"/>
    </source>
</evidence>
<dbReference type="EMBL" id="JWZX01002949">
    <property type="protein sequence ID" value="KOO25614.1"/>
    <property type="molecule type" value="Genomic_DNA"/>
</dbReference>
<organism evidence="2 3">
    <name type="scientific">Chrysochromulina tobinii</name>
    <dbReference type="NCBI Taxonomy" id="1460289"/>
    <lineage>
        <taxon>Eukaryota</taxon>
        <taxon>Haptista</taxon>
        <taxon>Haptophyta</taxon>
        <taxon>Prymnesiophyceae</taxon>
        <taxon>Prymnesiales</taxon>
        <taxon>Chrysochromulinaceae</taxon>
        <taxon>Chrysochromulina</taxon>
    </lineage>
</organism>
<feature type="compositionally biased region" description="Basic and acidic residues" evidence="1">
    <location>
        <begin position="99"/>
        <end position="108"/>
    </location>
</feature>
<feature type="region of interest" description="Disordered" evidence="1">
    <location>
        <begin position="141"/>
        <end position="279"/>
    </location>
</feature>
<feature type="compositionally biased region" description="Basic and acidic residues" evidence="1">
    <location>
        <begin position="153"/>
        <end position="183"/>
    </location>
</feature>
<comment type="caution">
    <text evidence="2">The sequence shown here is derived from an EMBL/GenBank/DDBJ whole genome shotgun (WGS) entry which is preliminary data.</text>
</comment>
<evidence type="ECO:0000313" key="3">
    <source>
        <dbReference type="Proteomes" id="UP000037460"/>
    </source>
</evidence>
<feature type="compositionally biased region" description="Acidic residues" evidence="1">
    <location>
        <begin position="109"/>
        <end position="122"/>
    </location>
</feature>
<protein>
    <submittedName>
        <fullName evidence="2">Uncharacterized protein</fullName>
    </submittedName>
</protein>
<feature type="compositionally biased region" description="Basic and acidic residues" evidence="1">
    <location>
        <begin position="33"/>
        <end position="52"/>
    </location>
</feature>
<proteinExistence type="predicted"/>
<dbReference type="Proteomes" id="UP000037460">
    <property type="component" value="Unassembled WGS sequence"/>
</dbReference>
<sequence length="279" mass="30404">MKRTLQLKMVDARKHSEAKLARMADIVRERVRRERREAAEAEKKAAEEEKRAKAMPHVNGIAKADESGPPLVVKTESGLVVKTESAGSSGAPATPAPPKEPEPKKVEPPSDEAIAEMQEELETLQHKKHLLFVKLKGMLKEEEEQKAAAAAAEAERREREQQRVEEQEREREQQRLEEEERRYLGSGAGPRPARSSSCSSLQSSSIGRRDSFDMRELPQDPRDVGPGSSGGGSCSSSMEEGPGGRGMPPSGRGGPPPMGGYGQGSGGYDPQGFRGNGWR</sequence>
<evidence type="ECO:0000313" key="2">
    <source>
        <dbReference type="EMBL" id="KOO25614.1"/>
    </source>
</evidence>
<reference evidence="3" key="1">
    <citation type="journal article" date="2015" name="PLoS Genet.">
        <title>Genome Sequence and Transcriptome Analyses of Chrysochromulina tobin: Metabolic Tools for Enhanced Algal Fitness in the Prominent Order Prymnesiales (Haptophyceae).</title>
        <authorList>
            <person name="Hovde B.T."/>
            <person name="Deodato C.R."/>
            <person name="Hunsperger H.M."/>
            <person name="Ryken S.A."/>
            <person name="Yost W."/>
            <person name="Jha R.K."/>
            <person name="Patterson J."/>
            <person name="Monnat R.J. Jr."/>
            <person name="Barlow S.B."/>
            <person name="Starkenburg S.R."/>
            <person name="Cattolico R.A."/>
        </authorList>
    </citation>
    <scope>NUCLEOTIDE SEQUENCE</scope>
    <source>
        <strain evidence="3">CCMP291</strain>
    </source>
</reference>
<keyword evidence="3" id="KW-1185">Reference proteome</keyword>
<feature type="compositionally biased region" description="Gly residues" evidence="1">
    <location>
        <begin position="259"/>
        <end position="279"/>
    </location>
</feature>
<dbReference type="AlphaFoldDB" id="A0A0M0JGA8"/>
<accession>A0A0M0JGA8</accession>
<feature type="region of interest" description="Disordered" evidence="1">
    <location>
        <begin position="33"/>
        <end position="122"/>
    </location>
</feature>
<name>A0A0M0JGA8_9EUKA</name>
<gene>
    <name evidence="2" type="ORF">Ctob_000347</name>
</gene>